<name>A0A9E2SDW9_9BACT</name>
<gene>
    <name evidence="2" type="ORF">KTO63_20955</name>
</gene>
<keyword evidence="3" id="KW-1185">Reference proteome</keyword>
<comment type="caution">
    <text evidence="2">The sequence shown here is derived from an EMBL/GenBank/DDBJ whole genome shotgun (WGS) entry which is preliminary data.</text>
</comment>
<reference evidence="2" key="1">
    <citation type="submission" date="2021-06" db="EMBL/GenBank/DDBJ databases">
        <authorList>
            <person name="Huq M.A."/>
        </authorList>
    </citation>
    <scope>NUCLEOTIDE SEQUENCE</scope>
    <source>
        <strain evidence="2">MAH-26</strain>
    </source>
</reference>
<dbReference type="RefSeq" id="WP_217793908.1">
    <property type="nucleotide sequence ID" value="NZ_JAHSPG010000015.1"/>
</dbReference>
<evidence type="ECO:0000313" key="3">
    <source>
        <dbReference type="Proteomes" id="UP000812270"/>
    </source>
</evidence>
<keyword evidence="1" id="KW-0472">Membrane</keyword>
<accession>A0A9E2SDW9</accession>
<keyword evidence="1" id="KW-1133">Transmembrane helix</keyword>
<dbReference type="AlphaFoldDB" id="A0A9E2SDW9"/>
<evidence type="ECO:0000256" key="1">
    <source>
        <dbReference type="SAM" id="Phobius"/>
    </source>
</evidence>
<evidence type="ECO:0008006" key="4">
    <source>
        <dbReference type="Google" id="ProtNLM"/>
    </source>
</evidence>
<feature type="transmembrane region" description="Helical" evidence="1">
    <location>
        <begin position="12"/>
        <end position="32"/>
    </location>
</feature>
<dbReference type="Proteomes" id="UP000812270">
    <property type="component" value="Unassembled WGS sequence"/>
</dbReference>
<keyword evidence="1" id="KW-0812">Transmembrane</keyword>
<sequence length="1276" mass="144009">MNLSSRQKKWTIILLIPFALLFILGGILHYLIAFKIKDIAKYAVYKESDGVYSFDASSIDVSIWKKTIVLRNCQLVCNDTTNVVTSYSAGIPEVYFRLQSVGKLLFNKQVAIDSMAVVMPHIDIRSHKTDTKEDRPISFHASQIIDVLHKMVASLQVRSFNIKDASLSYISSKTGVPFQSDHINFYVSNFSKKDKEKKYLFSSDDIDMYITDQHWKLPDGIHEVAFKKLHFSGKNQYFELDSCLLKTKATPDHAGIEIATDKLFFNSKNLQNVYQNNALEIDTLNCIHPVLSMETSQKKGHDTTRAVSNALQRLFERVNFKYLSIVDGQVLQNGIGNTNPTYGTRKANIQVYNLDYKASRKEPLTTDSVKLRLSEIAFISPDSMRRLEINDFYFNKNELLMYNAIYAPTEKNNSSKGLKFKTPALRIENISLADLLNEKLKGTKAQLYAPHFTMFDKTPATKANPGRPNSMDNFYKVLHGLHEMIDVDTFQVIEGELRYDITRNSTHSTLKNLNATILLQKLFDSDSLVDIKRSLPELTVGEINLSSPKIKLNAKQYRFKGTHRHNWAKSFNLRLKNNTSIKGHGLYWEIFDWDLLANRHIISFEYLKANKLMVDNESTTTAAGKNATAKKLPVITIRRLDVDTLLVEKKIKNGGDLKLTGRNICLDDIASKDNYLVWGNMAADFNNIHLANPNMNVQIDKFSINSEYQNEMNGVSFKTSKEGRSTSVAIPQLIIKTQIHSSRIKEADINEIVVNNAKAIIHTRSADFDNEVKKDFKMPFNLDATKLVVNNASLKYTAEKITDTTTADLKLDMNVKDLKTSKEGDAKLSYGLAIVTVKDAQIRKGLLDVQLPLAALISTNGRGKLNSENKLQVNSGLEVKWENVSVKTQKGDSVSLAINKLTGSYTDSHFSSHPAEKQSIQTILNRATVSNGNMVYKGKKSTVNVGSISWNESTDKLTVRDFSMLPNISRDSAFKEGNWQADYLTVSGKELSVEGIHLKRTKGDSSIAIRNITFDSLLLATARDKRLPFKHGVEKPMPTMLIRNIPLRVDVDTIRLKNSHVEVHEISKVTNQEGVIPINNINAIITNFSNYNNSNDSLTIYASADIFGGTIRRFHYKEAYGDSLSAFSVMVTLSPLRLPGLTTAVMPLSGVKVNDGKSDTLFASWVGNKYAAVGDMNFYYDKLKIELLDPKDFSHHGLKIRIENMLASALIKKSNNKNSKTFFVRDREKFVFNYWVKTCLSGLLTSVGMKKNKKYLKEYNSNKEKYSLPAAYRVTE</sequence>
<evidence type="ECO:0000313" key="2">
    <source>
        <dbReference type="EMBL" id="MBV4359653.1"/>
    </source>
</evidence>
<organism evidence="2 3">
    <name type="scientific">Pinibacter aurantiacus</name>
    <dbReference type="NCBI Taxonomy" id="2851599"/>
    <lineage>
        <taxon>Bacteria</taxon>
        <taxon>Pseudomonadati</taxon>
        <taxon>Bacteroidota</taxon>
        <taxon>Chitinophagia</taxon>
        <taxon>Chitinophagales</taxon>
        <taxon>Chitinophagaceae</taxon>
        <taxon>Pinibacter</taxon>
    </lineage>
</organism>
<proteinExistence type="predicted"/>
<dbReference type="EMBL" id="JAHSPG010000015">
    <property type="protein sequence ID" value="MBV4359653.1"/>
    <property type="molecule type" value="Genomic_DNA"/>
</dbReference>
<protein>
    <recommendedName>
        <fullName evidence="4">DUF748 domain-containing protein</fullName>
    </recommendedName>
</protein>